<dbReference type="EMBL" id="LWCS01000012">
    <property type="protein sequence ID" value="OAN40670.1"/>
    <property type="molecule type" value="Genomic_DNA"/>
</dbReference>
<reference evidence="2 3" key="1">
    <citation type="submission" date="2016-04" db="EMBL/GenBank/DDBJ databases">
        <title>Draft Genome Sequences of Staphylococcus capitis Strain H36, S. capitis Strain H65, S. cohnii Strain H62, S. hominis Strain H69, Mycobacterium iranicum Strain H39, Plantibacter sp. Strain H53, Pseudomonas oryzihabitans Strain H72, and Microbacterium sp. Strain H83, isolated from residential settings.</title>
        <authorList>
            <person name="Lymperopoulou D."/>
            <person name="Adams R.I."/>
            <person name="Lindow S."/>
            <person name="Coil D.A."/>
            <person name="Jospin G."/>
            <person name="Eisen J.A."/>
        </authorList>
    </citation>
    <scope>NUCLEOTIDE SEQUENCE [LARGE SCALE GENOMIC DNA]</scope>
    <source>
        <strain evidence="2 3">H39</strain>
    </source>
</reference>
<dbReference type="InterPro" id="IPR022644">
    <property type="entry name" value="De-COase2_N"/>
</dbReference>
<evidence type="ECO:0000259" key="1">
    <source>
        <dbReference type="Pfam" id="PF02784"/>
    </source>
</evidence>
<dbReference type="Gene3D" id="3.20.20.10">
    <property type="entry name" value="Alanine racemase"/>
    <property type="match status" value="1"/>
</dbReference>
<proteinExistence type="predicted"/>
<protein>
    <recommendedName>
        <fullName evidence="1">Orn/DAP/Arg decarboxylase 2 N-terminal domain-containing protein</fullName>
    </recommendedName>
</protein>
<evidence type="ECO:0000313" key="2">
    <source>
        <dbReference type="EMBL" id="OAN40670.1"/>
    </source>
</evidence>
<comment type="caution">
    <text evidence="2">The sequence shown here is derived from an EMBL/GenBank/DDBJ whole genome shotgun (WGS) entry which is preliminary data.</text>
</comment>
<gene>
    <name evidence="2" type="ORF">A4X20_13920</name>
</gene>
<accession>A0A178M208</accession>
<dbReference type="SUPFAM" id="SSF51419">
    <property type="entry name" value="PLP-binding barrel"/>
    <property type="match status" value="1"/>
</dbReference>
<dbReference type="Proteomes" id="UP000078396">
    <property type="component" value="Unassembled WGS sequence"/>
</dbReference>
<dbReference type="InterPro" id="IPR029066">
    <property type="entry name" value="PLP-binding_barrel"/>
</dbReference>
<dbReference type="GO" id="GO:0003824">
    <property type="term" value="F:catalytic activity"/>
    <property type="evidence" value="ECO:0007669"/>
    <property type="project" value="InterPro"/>
</dbReference>
<feature type="domain" description="Orn/DAP/Arg decarboxylase 2 N-terminal" evidence="1">
    <location>
        <begin position="33"/>
        <end position="263"/>
    </location>
</feature>
<evidence type="ECO:0000313" key="3">
    <source>
        <dbReference type="Proteomes" id="UP000078396"/>
    </source>
</evidence>
<organism evidence="2 3">
    <name type="scientific">Mycolicibacterium iranicum</name>
    <name type="common">Mycobacterium iranicum</name>
    <dbReference type="NCBI Taxonomy" id="912594"/>
    <lineage>
        <taxon>Bacteria</taxon>
        <taxon>Bacillati</taxon>
        <taxon>Actinomycetota</taxon>
        <taxon>Actinomycetes</taxon>
        <taxon>Mycobacteriales</taxon>
        <taxon>Mycobacteriaceae</taxon>
        <taxon>Mycolicibacterium</taxon>
    </lineage>
</organism>
<name>A0A178M208_MYCIR</name>
<dbReference type="Pfam" id="PF02784">
    <property type="entry name" value="Orn_Arg_deC_N"/>
    <property type="match status" value="1"/>
</dbReference>
<sequence length="272" mass="28758">MSDIVSRFSPGAARRVDPPVMSAPSPAREALNSCVRYREAFPSQRVCFPAAALRNSFIAQWVRDHDVTIEVRSSEDLRSALAAGVYPARLIVHADGLSTTELISCSTHLAVGMTVVGSADHVAAVSRARPARHPELLLHVFDDDVADATARPAFRGGSSALDEAIASILDNGLALRGMHCEIGSYCGSFVSTPAAIGDLITEFARVRAVFGTCMTVLGLSGPALSANEWVTESSEQAKTVDTAVDDACAAVDFPRPAVWMSAGLTASKRWAS</sequence>
<dbReference type="AlphaFoldDB" id="A0A178M208"/>